<sequence length="58" mass="6635">MNEALTRISKEASLLSNYAWFATVATDPQAKQDSIDNVISQWEYLQAAFDELKQEVQK</sequence>
<accession>A0A6S6SRG7</accession>
<name>A0A6S6SRG7_9GAMM</name>
<reference evidence="1" key="1">
    <citation type="submission" date="2020-01" db="EMBL/GenBank/DDBJ databases">
        <authorList>
            <person name="Meier V. D."/>
            <person name="Meier V D."/>
        </authorList>
    </citation>
    <scope>NUCLEOTIDE SEQUENCE</scope>
    <source>
        <strain evidence="1">HLG_WM_MAG_09</strain>
    </source>
</reference>
<gene>
    <name evidence="1" type="ORF">HELGO_WM79048</name>
</gene>
<evidence type="ECO:0000313" key="1">
    <source>
        <dbReference type="EMBL" id="CAA6808803.1"/>
    </source>
</evidence>
<proteinExistence type="predicted"/>
<protein>
    <submittedName>
        <fullName evidence="1">Uncharacterized protein</fullName>
    </submittedName>
</protein>
<organism evidence="1">
    <name type="scientific">uncultured Thiotrichaceae bacterium</name>
    <dbReference type="NCBI Taxonomy" id="298394"/>
    <lineage>
        <taxon>Bacteria</taxon>
        <taxon>Pseudomonadati</taxon>
        <taxon>Pseudomonadota</taxon>
        <taxon>Gammaproteobacteria</taxon>
        <taxon>Thiotrichales</taxon>
        <taxon>Thiotrichaceae</taxon>
        <taxon>environmental samples</taxon>
    </lineage>
</organism>
<dbReference type="EMBL" id="CACVAT010000126">
    <property type="protein sequence ID" value="CAA6808803.1"/>
    <property type="molecule type" value="Genomic_DNA"/>
</dbReference>
<dbReference type="AlphaFoldDB" id="A0A6S6SRG7"/>